<dbReference type="InterPro" id="IPR054708">
    <property type="entry name" value="MTPAP-like_central"/>
</dbReference>
<dbReference type="SUPFAM" id="SSF81631">
    <property type="entry name" value="PAP/OAS1 substrate-binding domain"/>
    <property type="match status" value="1"/>
</dbReference>
<evidence type="ECO:0000259" key="2">
    <source>
        <dbReference type="Pfam" id="PF22600"/>
    </source>
</evidence>
<feature type="domain" description="PAP/OAS1 substrate-binding-related" evidence="3">
    <location>
        <begin position="173"/>
        <end position="360"/>
    </location>
</feature>
<accession>A0A0E0D063</accession>
<dbReference type="EnsemblPlants" id="OMERI03G14810.4">
    <property type="protein sequence ID" value="OMERI03G14810.4"/>
    <property type="gene ID" value="OMERI03G14810"/>
</dbReference>
<feature type="region of interest" description="Disordered" evidence="1">
    <location>
        <begin position="981"/>
        <end position="1002"/>
    </location>
</feature>
<dbReference type="AlphaFoldDB" id="A0A0E0D063"/>
<dbReference type="STRING" id="40149.A0A0E0D063"/>
<dbReference type="EnsemblPlants" id="OMERI03G14810.7">
    <property type="protein sequence ID" value="OMERI03G14810.7"/>
    <property type="gene ID" value="OMERI03G14810"/>
</dbReference>
<evidence type="ECO:0000256" key="1">
    <source>
        <dbReference type="SAM" id="MobiDB-lite"/>
    </source>
</evidence>
<evidence type="ECO:0000313" key="5">
    <source>
        <dbReference type="Proteomes" id="UP000008021"/>
    </source>
</evidence>
<dbReference type="Pfam" id="PF22600">
    <property type="entry name" value="MTPAP-like_central"/>
    <property type="match status" value="1"/>
</dbReference>
<sequence length="1040" mass="115751">MMAGGGGGGGGGTLAAAMARAAPGAAAIPAGAVARAEEAAGEVVRRVRPTEASERRRAAVVGYARRLVGTALGCEVFAYGSVPLKTYLPDGDVDLTVLGNTSYGSTLIDDIYHILQSEEQNCDAEFEVKDLQLINAEVRLIKCTIENIVVDISFNQTGGICALCFLELVDRKVGKNHLVKNSIILIKAWCYYESRLLGAHHGLISTYALETLILYIFNLFHKSLHGPLEVLYRFLEYFSKFDWDNYCISLNGPVALSSLPNQIVEATNTPGSDLLFDKEFLNNSVQKTDSNACNTEFRSKYLNIIDPLKEHNNLGRSVNKASFNRIRTAFSYGAQKLGQVLLLQPELIPDEIYGFFKNTLNRIGSGVRPDIGDESYNDAFRCESFLGPGKALWDEMSSMKISCNNQDENRGPHHLSKCLVNNDSYATLNVPTHFHGDHMVASSTDLSLKSSCFIQETPNQYPLFYLEDGNGSSEQYLDHEMVEQASCCTAETCHANEEPSMHPQVYPNNTLHTFYSSLANNLEYSKSGQSDMTNSSINVAHEEKQKFSPSPLSLVDLSGDLDLQLRCLRQVQYHLEYMFDGFLQSVQEASSDCKVARDSFEIPAVNITSNSDVVLPGLLSPSSTETDERRLSPVSSSHSTEDSSQQSHDESNWGASCQQNFLLIPSQTIAPTNGLSPCSSYANSDNSVQLYDSSDDISNMHETDQHILQKHMVSLGQNKTLINRQVRVKSNQASVPKGKFSICKEQITQDTATKDIKLSRHLRVKDSEHEYISTAKKISSYNCDTCLECVKPESEAMIPRHYKHARSSKNSFEHRIYDIDMGFARSGSPRNQMPKYQSLKNQDMSSLNVQKEHEINWPRKQMPSELLKLQNSLRGRACSNKKLAAKQINNNHKEHLSFVRDPEQMPYNQVNSNKEFETVGKSSQLLPRVQLSLHNDRSLTASTCQSSFPVTKGSTQFNDLEMPSLENIEFGTLGSFSLTLVSPKSNKNPNTHSTSHQDSTKLEMKITSHLSVLGLAETFGTYTDDTVDHRFRELKGKEKS</sequence>
<dbReference type="Proteomes" id="UP000008021">
    <property type="component" value="Chromosome 3"/>
</dbReference>
<proteinExistence type="predicted"/>
<reference evidence="4" key="1">
    <citation type="submission" date="2015-04" db="UniProtKB">
        <authorList>
            <consortium name="EnsemblPlants"/>
        </authorList>
    </citation>
    <scope>IDENTIFICATION</scope>
</reference>
<protein>
    <submittedName>
        <fullName evidence="4">Uncharacterized protein</fullName>
    </submittedName>
</protein>
<dbReference type="Gene3D" id="1.10.1410.10">
    <property type="match status" value="1"/>
</dbReference>
<dbReference type="SUPFAM" id="SSF81301">
    <property type="entry name" value="Nucleotidyltransferase"/>
    <property type="match status" value="1"/>
</dbReference>
<dbReference type="InterPro" id="IPR058920">
    <property type="entry name" value="PAP-OAS1-bd-rel"/>
</dbReference>
<evidence type="ECO:0000313" key="4">
    <source>
        <dbReference type="EnsemblPlants" id="OMERI03G14810.7"/>
    </source>
</evidence>
<name>A0A0E0D063_9ORYZ</name>
<organism evidence="4">
    <name type="scientific">Oryza meridionalis</name>
    <dbReference type="NCBI Taxonomy" id="40149"/>
    <lineage>
        <taxon>Eukaryota</taxon>
        <taxon>Viridiplantae</taxon>
        <taxon>Streptophyta</taxon>
        <taxon>Embryophyta</taxon>
        <taxon>Tracheophyta</taxon>
        <taxon>Spermatophyta</taxon>
        <taxon>Magnoliopsida</taxon>
        <taxon>Liliopsida</taxon>
        <taxon>Poales</taxon>
        <taxon>Poaceae</taxon>
        <taxon>BOP clade</taxon>
        <taxon>Oryzoideae</taxon>
        <taxon>Oryzeae</taxon>
        <taxon>Oryzinae</taxon>
        <taxon>Oryza</taxon>
    </lineage>
</organism>
<feature type="region of interest" description="Disordered" evidence="1">
    <location>
        <begin position="616"/>
        <end position="652"/>
    </location>
</feature>
<dbReference type="InterPro" id="IPR043519">
    <property type="entry name" value="NT_sf"/>
</dbReference>
<keyword evidence="5" id="KW-1185">Reference proteome</keyword>
<dbReference type="PANTHER" id="PTHR45979">
    <property type="entry name" value="PAP/OAS1 SUBSTRATE-BINDING DOMAIN SUPERFAMILY"/>
    <property type="match status" value="1"/>
</dbReference>
<evidence type="ECO:0000259" key="3">
    <source>
        <dbReference type="Pfam" id="PF26180"/>
    </source>
</evidence>
<dbReference type="Gramene" id="OMERI03G14810.4">
    <property type="protein sequence ID" value="OMERI03G14810.4"/>
    <property type="gene ID" value="OMERI03G14810"/>
</dbReference>
<dbReference type="CDD" id="cd05402">
    <property type="entry name" value="NT_PAP_TUTase"/>
    <property type="match status" value="1"/>
</dbReference>
<feature type="compositionally biased region" description="Low complexity" evidence="1">
    <location>
        <begin position="635"/>
        <end position="646"/>
    </location>
</feature>
<dbReference type="PANTHER" id="PTHR45979:SF3">
    <property type="entry name" value="EXPRESSED PROTEIN"/>
    <property type="match status" value="1"/>
</dbReference>
<reference evidence="4" key="2">
    <citation type="submission" date="2018-05" db="EMBL/GenBank/DDBJ databases">
        <title>OmerRS3 (Oryza meridionalis Reference Sequence Version 3).</title>
        <authorList>
            <person name="Zhang J."/>
            <person name="Kudrna D."/>
            <person name="Lee S."/>
            <person name="Talag J."/>
            <person name="Welchert J."/>
            <person name="Wing R.A."/>
        </authorList>
    </citation>
    <scope>NUCLEOTIDE SEQUENCE [LARGE SCALE GENOMIC DNA]</scope>
    <source>
        <strain evidence="4">OR44</strain>
    </source>
</reference>
<dbReference type="Gramene" id="OMERI03G14810.7">
    <property type="protein sequence ID" value="OMERI03G14810.7"/>
    <property type="gene ID" value="OMERI03G14810"/>
</dbReference>
<dbReference type="Pfam" id="PF26180">
    <property type="entry name" value="PAP-OAS1"/>
    <property type="match status" value="1"/>
</dbReference>
<feature type="compositionally biased region" description="Polar residues" evidence="1">
    <location>
        <begin position="981"/>
        <end position="997"/>
    </location>
</feature>
<dbReference type="Gene3D" id="3.30.460.10">
    <property type="entry name" value="Beta Polymerase, domain 2"/>
    <property type="match status" value="1"/>
</dbReference>
<feature type="domain" description="Poly(A) RNA polymerase mitochondrial-like central palm" evidence="2">
    <location>
        <begin position="42"/>
        <end position="160"/>
    </location>
</feature>
<dbReference type="InterPro" id="IPR058921">
    <property type="entry name" value="PAP/OAS1-rel"/>
</dbReference>